<dbReference type="RefSeq" id="WP_126949424.1">
    <property type="nucleotide sequence ID" value="NZ_RZHC01000004.1"/>
</dbReference>
<evidence type="ECO:0000256" key="1">
    <source>
        <dbReference type="SAM" id="Phobius"/>
    </source>
</evidence>
<feature type="transmembrane region" description="Helical" evidence="1">
    <location>
        <begin position="92"/>
        <end position="110"/>
    </location>
</feature>
<feature type="transmembrane region" description="Helical" evidence="1">
    <location>
        <begin position="36"/>
        <end position="60"/>
    </location>
</feature>
<dbReference type="EMBL" id="RZHD01000005">
    <property type="protein sequence ID" value="RUR45912.1"/>
    <property type="molecule type" value="Genomic_DNA"/>
</dbReference>
<evidence type="ECO:0000313" key="3">
    <source>
        <dbReference type="Proteomes" id="UP000286912"/>
    </source>
</evidence>
<sequence length="120" mass="12367">MSTLQRHRLGGWILFLAALAGVAISLYAYLTPLTGVTGTLGALAAILGCAILAGAALALFKLQRGAGLIILRVLILLGLAGTFFAAILLHQWLLAAVLVIGLVGLVIDVARPSSNSPNRI</sequence>
<gene>
    <name evidence="2" type="ORF">ELY37_07855</name>
</gene>
<dbReference type="AlphaFoldDB" id="A0A3S0WMY1"/>
<keyword evidence="1" id="KW-0812">Transmembrane</keyword>
<keyword evidence="3" id="KW-1185">Reference proteome</keyword>
<dbReference type="Proteomes" id="UP000286912">
    <property type="component" value="Unassembled WGS sequence"/>
</dbReference>
<comment type="caution">
    <text evidence="2">The sequence shown here is derived from an EMBL/GenBank/DDBJ whole genome shotgun (WGS) entry which is preliminary data.</text>
</comment>
<protein>
    <submittedName>
        <fullName evidence="2">Uncharacterized protein</fullName>
    </submittedName>
</protein>
<organism evidence="2 3">
    <name type="scientific">Vreelandella populi</name>
    <dbReference type="NCBI Taxonomy" id="2498858"/>
    <lineage>
        <taxon>Bacteria</taxon>
        <taxon>Pseudomonadati</taxon>
        <taxon>Pseudomonadota</taxon>
        <taxon>Gammaproteobacteria</taxon>
        <taxon>Oceanospirillales</taxon>
        <taxon>Halomonadaceae</taxon>
        <taxon>Vreelandella</taxon>
    </lineage>
</organism>
<keyword evidence="1" id="KW-0472">Membrane</keyword>
<reference evidence="2 3" key="1">
    <citation type="submission" date="2018-12" db="EMBL/GenBank/DDBJ databases">
        <title>three novel Halomonas strain isolated from plants.</title>
        <authorList>
            <person name="Sun C."/>
        </authorList>
    </citation>
    <scope>NUCLEOTIDE SEQUENCE [LARGE SCALE GENOMIC DNA]</scope>
    <source>
        <strain evidence="2 3">RC</strain>
    </source>
</reference>
<name>A0A3S0WMY1_9GAMM</name>
<feature type="transmembrane region" description="Helical" evidence="1">
    <location>
        <begin position="12"/>
        <end position="30"/>
    </location>
</feature>
<proteinExistence type="predicted"/>
<evidence type="ECO:0000313" key="2">
    <source>
        <dbReference type="EMBL" id="RUR45912.1"/>
    </source>
</evidence>
<keyword evidence="1" id="KW-1133">Transmembrane helix</keyword>
<feature type="transmembrane region" description="Helical" evidence="1">
    <location>
        <begin position="67"/>
        <end position="86"/>
    </location>
</feature>
<accession>A0A3S0WMY1</accession>